<dbReference type="Proteomes" id="UP001062263">
    <property type="component" value="Chromosome"/>
</dbReference>
<reference evidence="2" key="1">
    <citation type="submission" date="2022-06" db="EMBL/GenBank/DDBJ databases">
        <title>Akkermansia biwalacus sp. nov., an anaerobic mucin-degrading bacterium isolated from human intestine.</title>
        <authorList>
            <person name="Kobayashi Y."/>
            <person name="Inoue S."/>
            <person name="Kawahara T."/>
            <person name="Kohda N."/>
        </authorList>
    </citation>
    <scope>NUCLEOTIDE SEQUENCE</scope>
    <source>
        <strain evidence="2">WON2089</strain>
    </source>
</reference>
<proteinExistence type="predicted"/>
<keyword evidence="1" id="KW-1133">Transmembrane helix</keyword>
<feature type="transmembrane region" description="Helical" evidence="1">
    <location>
        <begin position="12"/>
        <end position="34"/>
    </location>
</feature>
<dbReference type="RefSeq" id="WP_215435293.1">
    <property type="nucleotide sequence ID" value="NZ_AP025943.1"/>
</dbReference>
<evidence type="ECO:0008006" key="4">
    <source>
        <dbReference type="Google" id="ProtNLM"/>
    </source>
</evidence>
<evidence type="ECO:0000313" key="3">
    <source>
        <dbReference type="Proteomes" id="UP001062263"/>
    </source>
</evidence>
<accession>A0ABM7ZDM4</accession>
<sequence>MDYKLVVERKELSRSFLVSVFVTFLLCMVAVAVWKYSLDKRGIQWKSHSSYYSSKGRIFAANESKNRIDTVFLGSSITGRIPGVESGNAGWANLGIDASSAREGLELMLKGLLPPAEYVVVEMDRVFADQMFVYKNPEHDLRQNGSWCPLFNPLFRASTLLYTELRNEHFNVQNTEGWALLPMPPVISPLETKWSEKDAALLQQLKAVQEKFGSRLVLVLFPVKSRISPAAMRWKVARFAKELNVPWLDFNAQIPPEEEIRFSDAVHMQSNFAMRAAATIRREAERLYREKNYSNSGQGE</sequence>
<keyword evidence="3" id="KW-1185">Reference proteome</keyword>
<protein>
    <recommendedName>
        <fullName evidence="4">SGNH/GDSL hydrolase family protein</fullName>
    </recommendedName>
</protein>
<name>A0ABM7ZDM4_9BACT</name>
<keyword evidence="1" id="KW-0812">Transmembrane</keyword>
<keyword evidence="1" id="KW-0472">Membrane</keyword>
<dbReference type="EMBL" id="AP025943">
    <property type="protein sequence ID" value="BDL42778.1"/>
    <property type="molecule type" value="Genomic_DNA"/>
</dbReference>
<evidence type="ECO:0000256" key="1">
    <source>
        <dbReference type="SAM" id="Phobius"/>
    </source>
</evidence>
<organism evidence="2 3">
    <name type="scientific">Akkermansia biwaensis</name>
    <dbReference type="NCBI Taxonomy" id="2946555"/>
    <lineage>
        <taxon>Bacteria</taxon>
        <taxon>Pseudomonadati</taxon>
        <taxon>Verrucomicrobiota</taxon>
        <taxon>Verrucomicrobiia</taxon>
        <taxon>Verrucomicrobiales</taxon>
        <taxon>Akkermansiaceae</taxon>
        <taxon>Akkermansia</taxon>
    </lineage>
</organism>
<evidence type="ECO:0000313" key="2">
    <source>
        <dbReference type="EMBL" id="BDL42778.1"/>
    </source>
</evidence>
<gene>
    <name evidence="2" type="ORF">Abiwalacus_03520</name>
</gene>